<sequence>MGLENHLKYMNWSRLRTSGTENVFKGSQLVTSVLERHNQHFRSRAAALKFCRQLFNDGVIRGVFGAGKFEDSVQLYTWSAQHGPNMTSQHGPNITSQHGPNMTSQHGLNMTSQHGQNMTSQHGPNMTSQHGQNMTSFHSDLTTSPSKSYGYSSADITLTKRELYQQKETIRPIDHSVARDSSRNVPYTHDVNNYFREMQNGVGENHGHRVMTSHSQIPSYQTSWNLQRASTASSESSVDILSHAYGKHKDKPTVKTSYTSPSNSHSHSHSRDHDVIPEEGPEDPLPVMERTQTSTEYDGTSSFPRSVNTDTSATNDVETMTSPRRWQQDYQSSYSDNEKQLIEQMRRMKKEHSHILRTYEERINKLMAKMHELRSIAEMLENSSTKSSPYAMINNKTGVLNFLSSKTDHDRKSIGPATGSDGEAPPPLPPRPGRGSRLYPNKPYLQTDAKMTSLPWTRIILKDESCSVYRWPHKRTGRHSMTISSYVEGAQDNSIYDTERSQRIVVCMKCLRATLNDVISSVSTLDTSQVNHDGLAELMELLSPSQDIDRILYHVRKKGAGHLDHPEYLVFELSKVDHFRDRLEFIRFRFRLLLHLFEIDQQMRELNTACDEITSSTPLKQLLETVLAVGNYLNGGTECGQADGYGLDDGKGTLLEFVLKTYCAVYESEVDIGCPTRFRLPEPSNMRHAASVSFEGIQDALSNIHADLKHVREKLLDPAINKDTTRPMDSFRVTAENFFAAALEVIGEQEKVLQDTRDAFDRTTTFFYVDKQHVTPQQFFHVWAVFLHDCKYVWKLAHRRLARERFELEFKYKGQLSACSLQGYGIFRAGVMKGADSIITTDPKTSTAQRNKNNRWADVPENQTRPNVPPKPNRSKNQDETYKPSGGSDRSSSPKPLTSTPPSSVRKPLPQNPNQNGSPPTGFSSFVPPNYENQSEFDRLHQNHSQFHHQHSIPVVSGILNQTPSSVHEHSPPPGSANYRSPDMTSSTNATSRDKKSQSQFSLKTWLRREREQVRKEVEHDSIDQTDSKPQSPSRSFSKFKNTMKQKFSGGSSKKNEASDRKSKDHKTPNSLSNRHATDNPVSPYDILRTNQPSTSAASYKADDQLQNAESGILASLESEFANKPIPDTIISPIDDPDADDILVQDHKHELQNGIPPKIRRDEFYKDTSDMNNNDKFGVNYKPETLREEFPLYGRVQKDHTHRDSYLANSENTFLTPVAESKRIVGMAAPIYKARVINNYENQGKFENPNIPRQQAEPAKPLRNGNLDYTHTNSDVPNNHDVITYPYSRQTTEHTRNRSSDEVLKPKAQQKLVGSNQHFNGEVSAYEHQSRSVASRTPEKNAPAAETPRKRALLGNKNYTTPGKRVPMNVQSIGSLIDKFDKAENNSKTGDNSSNKPDAMTSTPVAHRRNGSNTDSKDMSPPLPPRERNLAPPRSSGQQFTPNENVNDSNMTSRYTSPDNRQPFFSPQSRTENISTNQFSPPSAYPAPQGQTPESQGHFSRQTPKTTPNSQSYGQYTPQLSNGYLPNRDTRNQCSNSRDRVIPNSNGLSNGFHDNGEHDRSDDKDDGYRAKLRKAANFNQSAFDRMPKNSPQYTGRTSFGSPYEVRAGYSYGSTSAMKSPLSNDEDISYMAI</sequence>
<dbReference type="Gene3D" id="1.20.58.2220">
    <property type="entry name" value="Formin, FH2 domain"/>
    <property type="match status" value="1"/>
</dbReference>
<feature type="region of interest" description="Disordered" evidence="3">
    <location>
        <begin position="1383"/>
        <end position="1566"/>
    </location>
</feature>
<comment type="similarity">
    <text evidence="1">Belongs to the formin homology family. Cappuccino subfamily.</text>
</comment>
<evidence type="ECO:0000313" key="6">
    <source>
        <dbReference type="Proteomes" id="UP001164746"/>
    </source>
</evidence>
<feature type="domain" description="FH2" evidence="4">
    <location>
        <begin position="425"/>
        <end position="816"/>
    </location>
</feature>
<dbReference type="SMART" id="SM00498">
    <property type="entry name" value="FH2"/>
    <property type="match status" value="1"/>
</dbReference>
<evidence type="ECO:0000256" key="3">
    <source>
        <dbReference type="SAM" id="MobiDB-lite"/>
    </source>
</evidence>
<feature type="coiled-coil region" evidence="2">
    <location>
        <begin position="342"/>
        <end position="383"/>
    </location>
</feature>
<dbReference type="InterPro" id="IPR042201">
    <property type="entry name" value="FH2_Formin_sf"/>
</dbReference>
<feature type="compositionally biased region" description="Polar residues" evidence="3">
    <location>
        <begin position="1267"/>
        <end position="1277"/>
    </location>
</feature>
<feature type="compositionally biased region" description="Polar residues" evidence="3">
    <location>
        <begin position="841"/>
        <end position="851"/>
    </location>
</feature>
<keyword evidence="2" id="KW-0175">Coiled coil</keyword>
<feature type="compositionally biased region" description="Basic and acidic residues" evidence="3">
    <location>
        <begin position="1554"/>
        <end position="1566"/>
    </location>
</feature>
<dbReference type="InterPro" id="IPR036390">
    <property type="entry name" value="WH_DNA-bd_sf"/>
</dbReference>
<name>A0ABY7ENY8_MYAAR</name>
<evidence type="ECO:0000259" key="4">
    <source>
        <dbReference type="PROSITE" id="PS51444"/>
    </source>
</evidence>
<evidence type="ECO:0000256" key="2">
    <source>
        <dbReference type="SAM" id="Coils"/>
    </source>
</evidence>
<dbReference type="PANTHER" id="PTHR45920">
    <property type="entry name" value="FORMIN HOMOLOGY 2 DOMAIN CONTAINING, ISOFORM I"/>
    <property type="match status" value="1"/>
</dbReference>
<evidence type="ECO:0000313" key="5">
    <source>
        <dbReference type="EMBL" id="WAR11707.1"/>
    </source>
</evidence>
<feature type="compositionally biased region" description="Polar residues" evidence="3">
    <location>
        <begin position="1089"/>
        <end position="1098"/>
    </location>
</feature>
<feature type="compositionally biased region" description="Polar residues" evidence="3">
    <location>
        <begin position="1435"/>
        <end position="1481"/>
    </location>
</feature>
<dbReference type="InterPro" id="IPR036388">
    <property type="entry name" value="WH-like_DNA-bd_sf"/>
</dbReference>
<dbReference type="EMBL" id="CP111019">
    <property type="protein sequence ID" value="WAR11707.1"/>
    <property type="molecule type" value="Genomic_DNA"/>
</dbReference>
<proteinExistence type="inferred from homology"/>
<feature type="compositionally biased region" description="Low complexity" evidence="3">
    <location>
        <begin position="891"/>
        <end position="904"/>
    </location>
</feature>
<evidence type="ECO:0000256" key="1">
    <source>
        <dbReference type="ARBA" id="ARBA00005271"/>
    </source>
</evidence>
<keyword evidence="6" id="KW-1185">Reference proteome</keyword>
<dbReference type="Gene3D" id="1.10.10.10">
    <property type="entry name" value="Winged helix-like DNA-binding domain superfamily/Winged helix DNA-binding domain"/>
    <property type="match status" value="1"/>
</dbReference>
<feature type="compositionally biased region" description="Basic and acidic residues" evidence="3">
    <location>
        <begin position="1291"/>
        <end position="1305"/>
    </location>
</feature>
<dbReference type="InterPro" id="IPR015425">
    <property type="entry name" value="FH2_Formin"/>
</dbReference>
<feature type="region of interest" description="Disordered" evidence="3">
    <location>
        <begin position="1245"/>
        <end position="1370"/>
    </location>
</feature>
<reference evidence="5" key="1">
    <citation type="submission" date="2022-11" db="EMBL/GenBank/DDBJ databases">
        <title>Centuries of genome instability and evolution in soft-shell clam transmissible cancer (bioRxiv).</title>
        <authorList>
            <person name="Hart S.F.M."/>
            <person name="Yonemitsu M.A."/>
            <person name="Giersch R.M."/>
            <person name="Beal B.F."/>
            <person name="Arriagada G."/>
            <person name="Davis B.W."/>
            <person name="Ostrander E.A."/>
            <person name="Goff S.P."/>
            <person name="Metzger M.J."/>
        </authorList>
    </citation>
    <scope>NUCLEOTIDE SEQUENCE</scope>
    <source>
        <strain evidence="5">MELC-2E11</strain>
        <tissue evidence="5">Siphon/mantle</tissue>
    </source>
</reference>
<feature type="compositionally biased region" description="Basic and acidic residues" evidence="3">
    <location>
        <begin position="1007"/>
        <end position="1027"/>
    </location>
</feature>
<dbReference type="PROSITE" id="PS51444">
    <property type="entry name" value="FH2"/>
    <property type="match status" value="1"/>
</dbReference>
<accession>A0ABY7ENY8</accession>
<gene>
    <name evidence="5" type="ORF">MAR_025887</name>
</gene>
<feature type="compositionally biased region" description="Polar residues" evidence="3">
    <location>
        <begin position="290"/>
        <end position="322"/>
    </location>
</feature>
<feature type="region of interest" description="Disordered" evidence="3">
    <location>
        <begin position="244"/>
        <end position="322"/>
    </location>
</feature>
<dbReference type="SUPFAM" id="SSF46785">
    <property type="entry name" value="Winged helix' DNA-binding domain"/>
    <property type="match status" value="1"/>
</dbReference>
<feature type="compositionally biased region" description="Basic and acidic residues" evidence="3">
    <location>
        <begin position="1054"/>
        <end position="1068"/>
    </location>
</feature>
<feature type="compositionally biased region" description="Polar residues" evidence="3">
    <location>
        <begin position="1386"/>
        <end position="1404"/>
    </location>
</feature>
<protein>
    <submittedName>
        <fullName evidence="5">FMN2-like protein</fullName>
    </submittedName>
</protein>
<feature type="compositionally biased region" description="Polar residues" evidence="3">
    <location>
        <begin position="1489"/>
        <end position="1524"/>
    </location>
</feature>
<dbReference type="SUPFAM" id="SSF101447">
    <property type="entry name" value="Formin homology 2 domain (FH2 domain)"/>
    <property type="match status" value="1"/>
</dbReference>
<organism evidence="5 6">
    <name type="scientific">Mya arenaria</name>
    <name type="common">Soft-shell clam</name>
    <dbReference type="NCBI Taxonomy" id="6604"/>
    <lineage>
        <taxon>Eukaryota</taxon>
        <taxon>Metazoa</taxon>
        <taxon>Spiralia</taxon>
        <taxon>Lophotrochozoa</taxon>
        <taxon>Mollusca</taxon>
        <taxon>Bivalvia</taxon>
        <taxon>Autobranchia</taxon>
        <taxon>Heteroconchia</taxon>
        <taxon>Euheterodonta</taxon>
        <taxon>Imparidentia</taxon>
        <taxon>Neoheterodontei</taxon>
        <taxon>Myida</taxon>
        <taxon>Myoidea</taxon>
        <taxon>Myidae</taxon>
        <taxon>Mya</taxon>
    </lineage>
</organism>
<feature type="region of interest" description="Disordered" evidence="3">
    <location>
        <begin position="407"/>
        <end position="441"/>
    </location>
</feature>
<feature type="compositionally biased region" description="Polar residues" evidence="3">
    <location>
        <begin position="1028"/>
        <end position="1053"/>
    </location>
</feature>
<dbReference type="Proteomes" id="UP001164746">
    <property type="component" value="Chromosome 8"/>
</dbReference>
<feature type="region of interest" description="Disordered" evidence="3">
    <location>
        <begin position="841"/>
        <end position="1102"/>
    </location>
</feature>
<dbReference type="PANTHER" id="PTHR45920:SF7">
    <property type="entry name" value="FORMIN-G"/>
    <property type="match status" value="1"/>
</dbReference>
<feature type="compositionally biased region" description="Polar residues" evidence="3">
    <location>
        <begin position="912"/>
        <end position="924"/>
    </location>
</feature>
<dbReference type="Pfam" id="PF02181">
    <property type="entry name" value="FH2"/>
    <property type="match status" value="1"/>
</dbReference>